<evidence type="ECO:0000313" key="1">
    <source>
        <dbReference type="EMBL" id="WOL13565.1"/>
    </source>
</evidence>
<evidence type="ECO:0000313" key="2">
    <source>
        <dbReference type="Proteomes" id="UP001327560"/>
    </source>
</evidence>
<dbReference type="Proteomes" id="UP001327560">
    <property type="component" value="Chromosome 7"/>
</dbReference>
<dbReference type="EMBL" id="CP136896">
    <property type="protein sequence ID" value="WOL13565.1"/>
    <property type="molecule type" value="Genomic_DNA"/>
</dbReference>
<dbReference type="AlphaFoldDB" id="A0AAQ3KSI0"/>
<sequence length="69" mass="8034">MEKVKVWDEIKSALSNSNCDNNRHESSCFLERHCKALLLVLSQCKGRDLDHLVKAMQMAARDFQVEWKV</sequence>
<reference evidence="1 2" key="1">
    <citation type="submission" date="2023-10" db="EMBL/GenBank/DDBJ databases">
        <title>Chromosome-scale genome assembly provides insights into flower coloration mechanisms of Canna indica.</title>
        <authorList>
            <person name="Li C."/>
        </authorList>
    </citation>
    <scope>NUCLEOTIDE SEQUENCE [LARGE SCALE GENOMIC DNA]</scope>
    <source>
        <tissue evidence="1">Flower</tissue>
    </source>
</reference>
<proteinExistence type="predicted"/>
<gene>
    <name evidence="1" type="ORF">Cni_G22335</name>
</gene>
<protein>
    <submittedName>
        <fullName evidence="1">Uncharacterized protein</fullName>
    </submittedName>
</protein>
<keyword evidence="2" id="KW-1185">Reference proteome</keyword>
<name>A0AAQ3KSI0_9LILI</name>
<organism evidence="1 2">
    <name type="scientific">Canna indica</name>
    <name type="common">Indian-shot</name>
    <dbReference type="NCBI Taxonomy" id="4628"/>
    <lineage>
        <taxon>Eukaryota</taxon>
        <taxon>Viridiplantae</taxon>
        <taxon>Streptophyta</taxon>
        <taxon>Embryophyta</taxon>
        <taxon>Tracheophyta</taxon>
        <taxon>Spermatophyta</taxon>
        <taxon>Magnoliopsida</taxon>
        <taxon>Liliopsida</taxon>
        <taxon>Zingiberales</taxon>
        <taxon>Cannaceae</taxon>
        <taxon>Canna</taxon>
    </lineage>
</organism>
<accession>A0AAQ3KSI0</accession>